<comment type="caution">
    <text evidence="2">The sequence shown here is derived from an EMBL/GenBank/DDBJ whole genome shotgun (WGS) entry which is preliminary data.</text>
</comment>
<dbReference type="InterPro" id="IPR040400">
    <property type="entry name" value="BAG5/6/7/8"/>
</dbReference>
<evidence type="ECO:0000313" key="2">
    <source>
        <dbReference type="EMBL" id="OAY78920.1"/>
    </source>
</evidence>
<dbReference type="EMBL" id="LSRQ01001184">
    <property type="protein sequence ID" value="OAY78920.1"/>
    <property type="molecule type" value="Genomic_DNA"/>
</dbReference>
<sequence length="329" mass="37864">MSLFKLFDPFFDPFSFSFEPDLALLLNPSPSPFAIDVLVASLSDRVAALELGLLHRDRRRKWTAETTSPWLEEEEEEEEELDRRYSYRWEAEAKGAKGEVKWTEEVEAKRGGFYAPPLPVKRTYTYEISTVKETKETKEKKETKKKKKKKGCGARVVEIEHDTNPGTIAIRKAFAKSYIKGKRKELSPQDAAVLIQRNFRAHLARRSQVLRCLRDLAIAKAKLKEIRALFCNFSYRRRIAHDAEERQRFSEKIIVLLLTVDALEGPDYMIRAAKKSMIDELEEMLEVVDPQPGKLNSLGRRKFDLPNGQITDEMISSIEEVVRVAQNGA</sequence>
<dbReference type="Proteomes" id="UP000092600">
    <property type="component" value="Unassembled WGS sequence"/>
</dbReference>
<reference evidence="2 3" key="1">
    <citation type="journal article" date="2016" name="DNA Res.">
        <title>The draft genome of MD-2 pineapple using hybrid error correction of long reads.</title>
        <authorList>
            <person name="Redwan R.M."/>
            <person name="Saidin A."/>
            <person name="Kumar S.V."/>
        </authorList>
    </citation>
    <scope>NUCLEOTIDE SEQUENCE [LARGE SCALE GENOMIC DNA]</scope>
    <source>
        <strain evidence="3">cv. MD2</strain>
        <tissue evidence="2">Leaf</tissue>
    </source>
</reference>
<dbReference type="GO" id="GO:0006457">
    <property type="term" value="P:protein folding"/>
    <property type="evidence" value="ECO:0007669"/>
    <property type="project" value="TreeGrafter"/>
</dbReference>
<dbReference type="STRING" id="4615.A0A199VQD7"/>
<keyword evidence="1" id="KW-0143">Chaperone</keyword>
<accession>A0A199VQD7</accession>
<dbReference type="PANTHER" id="PTHR33322">
    <property type="entry name" value="BAG DOMAIN CONTAINING PROTEIN, EXPRESSED"/>
    <property type="match status" value="1"/>
</dbReference>
<organism evidence="2 3">
    <name type="scientific">Ananas comosus</name>
    <name type="common">Pineapple</name>
    <name type="synonym">Ananas ananas</name>
    <dbReference type="NCBI Taxonomy" id="4615"/>
    <lineage>
        <taxon>Eukaryota</taxon>
        <taxon>Viridiplantae</taxon>
        <taxon>Streptophyta</taxon>
        <taxon>Embryophyta</taxon>
        <taxon>Tracheophyta</taxon>
        <taxon>Spermatophyta</taxon>
        <taxon>Magnoliopsida</taxon>
        <taxon>Liliopsida</taxon>
        <taxon>Poales</taxon>
        <taxon>Bromeliaceae</taxon>
        <taxon>Bromelioideae</taxon>
        <taxon>Ananas</taxon>
    </lineage>
</organism>
<name>A0A199VQD7_ANACO</name>
<dbReference type="InterPro" id="IPR000048">
    <property type="entry name" value="IQ_motif_EF-hand-BS"/>
</dbReference>
<protein>
    <submittedName>
        <fullName evidence="2">BAG family molecular chaperone regulator 7</fullName>
    </submittedName>
</protein>
<dbReference type="AlphaFoldDB" id="A0A199VQD7"/>
<dbReference type="PROSITE" id="PS50096">
    <property type="entry name" value="IQ"/>
    <property type="match status" value="1"/>
</dbReference>
<evidence type="ECO:0000256" key="1">
    <source>
        <dbReference type="ARBA" id="ARBA00023186"/>
    </source>
</evidence>
<dbReference type="Pfam" id="PF00612">
    <property type="entry name" value="IQ"/>
    <property type="match status" value="1"/>
</dbReference>
<proteinExistence type="predicted"/>
<gene>
    <name evidence="2" type="ORF">ACMD2_25950</name>
</gene>
<dbReference type="GO" id="GO:0009506">
    <property type="term" value="C:plasmodesma"/>
    <property type="evidence" value="ECO:0007669"/>
    <property type="project" value="TreeGrafter"/>
</dbReference>
<evidence type="ECO:0000313" key="3">
    <source>
        <dbReference type="Proteomes" id="UP000092600"/>
    </source>
</evidence>
<dbReference type="PANTHER" id="PTHR33322:SF3">
    <property type="entry name" value="BAG FAMILY MOLECULAR CHAPERONE REGULATOR 7"/>
    <property type="match status" value="1"/>
</dbReference>